<reference evidence="2 3" key="1">
    <citation type="submission" date="2024-08" db="EMBL/GenBank/DDBJ databases">
        <authorList>
            <person name="Lu H."/>
        </authorList>
    </citation>
    <scope>NUCLEOTIDE SEQUENCE [LARGE SCALE GENOMIC DNA]</scope>
    <source>
        <strain evidence="2 3">BYS87W</strain>
    </source>
</reference>
<dbReference type="RefSeq" id="WP_394379928.1">
    <property type="nucleotide sequence ID" value="NZ_JBIGIB010000001.1"/>
</dbReference>
<dbReference type="SUPFAM" id="SSF53474">
    <property type="entry name" value="alpha/beta-Hydrolases"/>
    <property type="match status" value="1"/>
</dbReference>
<keyword evidence="2" id="KW-0378">Hydrolase</keyword>
<comment type="caution">
    <text evidence="2">The sequence shown here is derived from an EMBL/GenBank/DDBJ whole genome shotgun (WGS) entry which is preliminary data.</text>
</comment>
<feature type="chain" id="PRO_5047070764" evidence="1">
    <location>
        <begin position="24"/>
        <end position="258"/>
    </location>
</feature>
<gene>
    <name evidence="2" type="ORF">ACG01O_00430</name>
</gene>
<dbReference type="Proteomes" id="UP001606303">
    <property type="component" value="Unassembled WGS sequence"/>
</dbReference>
<organism evidence="2 3">
    <name type="scientific">Pelomonas baiyunensis</name>
    <dbReference type="NCBI Taxonomy" id="3299026"/>
    <lineage>
        <taxon>Bacteria</taxon>
        <taxon>Pseudomonadati</taxon>
        <taxon>Pseudomonadota</taxon>
        <taxon>Betaproteobacteria</taxon>
        <taxon>Burkholderiales</taxon>
        <taxon>Sphaerotilaceae</taxon>
        <taxon>Roseateles</taxon>
    </lineage>
</organism>
<evidence type="ECO:0000256" key="1">
    <source>
        <dbReference type="SAM" id="SignalP"/>
    </source>
</evidence>
<protein>
    <submittedName>
        <fullName evidence="2">Alpha/beta hydrolase</fullName>
    </submittedName>
</protein>
<accession>A0ABW7GTA6</accession>
<evidence type="ECO:0000313" key="3">
    <source>
        <dbReference type="Proteomes" id="UP001606303"/>
    </source>
</evidence>
<proteinExistence type="predicted"/>
<name>A0ABW7GTA6_9BURK</name>
<feature type="signal peptide" evidence="1">
    <location>
        <begin position="1"/>
        <end position="23"/>
    </location>
</feature>
<dbReference type="GO" id="GO:0016787">
    <property type="term" value="F:hydrolase activity"/>
    <property type="evidence" value="ECO:0007669"/>
    <property type="project" value="UniProtKB-KW"/>
</dbReference>
<dbReference type="Gene3D" id="3.40.50.1820">
    <property type="entry name" value="alpha/beta hydrolase"/>
    <property type="match status" value="1"/>
</dbReference>
<keyword evidence="3" id="KW-1185">Reference proteome</keyword>
<keyword evidence="1" id="KW-0732">Signal</keyword>
<evidence type="ECO:0000313" key="2">
    <source>
        <dbReference type="EMBL" id="MFG6465062.1"/>
    </source>
</evidence>
<dbReference type="InterPro" id="IPR029058">
    <property type="entry name" value="AB_hydrolase_fold"/>
</dbReference>
<dbReference type="EMBL" id="JBIGIB010000001">
    <property type="protein sequence ID" value="MFG6465062.1"/>
    <property type="molecule type" value="Genomic_DNA"/>
</dbReference>
<sequence>MRPAPVLRLLSLCVAALGTAAHAQDRLVQVPTRGSESISYWWMPKDGATATVLLFSGGGGGIGYRDGQPQSNNFLIRSRELFRGENLNVALVGNPSDKRQMDDAWRTSAAHAADVTAILASVQQQAAQPVWLVGTSRGTVSAAALGIALQAQLAGVVLTASITSFRQPAAVPQQAIDRIRLPVLVYHHQQDACPITQSHETDWILRKLTAAPVKRQMLVTGGANPSGDPCEALHWHGFIGMEAQVAKDIAAWMRNPQP</sequence>